<feature type="region of interest" description="Disordered" evidence="12">
    <location>
        <begin position="614"/>
        <end position="640"/>
    </location>
</feature>
<dbReference type="CDD" id="cd11322">
    <property type="entry name" value="AmyAc_Glg_BE"/>
    <property type="match status" value="1"/>
</dbReference>
<feature type="compositionally biased region" description="Basic and acidic residues" evidence="12">
    <location>
        <begin position="631"/>
        <end position="640"/>
    </location>
</feature>
<dbReference type="Pfam" id="PF00128">
    <property type="entry name" value="Alpha-amylase"/>
    <property type="match status" value="1"/>
</dbReference>
<feature type="domain" description="Glycosyl hydrolase family 13 catalytic" evidence="13">
    <location>
        <begin position="157"/>
        <end position="511"/>
    </location>
</feature>
<evidence type="ECO:0000313" key="15">
    <source>
        <dbReference type="Proteomes" id="UP001298681"/>
    </source>
</evidence>
<keyword evidence="9" id="KW-0320">Glycogen biosynthesis</keyword>
<evidence type="ECO:0000256" key="4">
    <source>
        <dbReference type="ARBA" id="ARBA00009000"/>
    </source>
</evidence>
<evidence type="ECO:0000256" key="9">
    <source>
        <dbReference type="ARBA" id="ARBA00023056"/>
    </source>
</evidence>
<dbReference type="Gene3D" id="3.20.20.80">
    <property type="entry name" value="Glycosidases"/>
    <property type="match status" value="1"/>
</dbReference>
<dbReference type="InterPro" id="IPR017853">
    <property type="entry name" value="GH"/>
</dbReference>
<dbReference type="Proteomes" id="UP001298681">
    <property type="component" value="Unassembled WGS sequence"/>
</dbReference>
<keyword evidence="6" id="KW-0321">Glycogen metabolism</keyword>
<comment type="similarity">
    <text evidence="4">Belongs to the glycosyl hydrolase 13 family. GlgB subfamily.</text>
</comment>
<evidence type="ECO:0000256" key="8">
    <source>
        <dbReference type="ARBA" id="ARBA00022679"/>
    </source>
</evidence>
<sequence length="640" mass="74681">MDINRIDAYLQGASLDGYQEFGAHFSHEYDQDGARFTVYAPNASRVMLIGSFNGWTGYDMERLPSGVWTIFVQGVQEMDMYKYRIFTASGEAYDRADPFAFYSELRPNTASYVYNLNDFPWTDGNWMRTRNKNYNRPLSIYEAHAGSWKIKDRPEDERFYQYDELAELLIPYVKEMGYTHIELLPLTEHPFDGSWGYQVTGYFSATSRYGNPKQLMHFVNRCHEQGIGVIMDFVPTHFVSDFYALHQFDGGFVYESEYEDQRYSEWGTVLFDFSKPHVISFLRSAVDFWLTYYHFDGVRYDAVANLIYRNGNTNDAVNESGIWFLKTCNYAIQKRHPNVMLIAEDSSNYLKVTAPVEYGGLGFDYKWDLGWMNDTLDYLSVPPAQRPGVHTKISFSMSYFYNDIYLLPFSHDEVVHGKKTIIDKIAGNYEEKFHQLRTLYLYMFTHPGKKLNFMGNELAEFKEWDEKKQLGWNLLTYPAHDAFWNYFRVLQHLYLEESALYQEDYNAQSFQWLDVNDASRCVFAYKRSDLAKEELYIAINFSNRMYMHYPLMVDHYGVYAEMLNTDALPFGGKGKTNEGELRAQMRGGKYCLDITLAPFASCIFKRIATTVPPTRAARPGERPAKKVPKKSPAEELEKTE</sequence>
<dbReference type="PIRSF" id="PIRSF000463">
    <property type="entry name" value="GlgB"/>
    <property type="match status" value="1"/>
</dbReference>
<keyword evidence="10" id="KW-0119">Carbohydrate metabolism</keyword>
<dbReference type="InterPro" id="IPR006047">
    <property type="entry name" value="GH13_cat_dom"/>
</dbReference>
<protein>
    <recommendedName>
        <fullName evidence="5 11">1,4-alpha-glucan branching enzyme</fullName>
        <ecNumber evidence="5 11">2.4.1.18</ecNumber>
    </recommendedName>
</protein>
<dbReference type="Gene3D" id="2.60.40.1180">
    <property type="entry name" value="Golgi alpha-mannosidase II"/>
    <property type="match status" value="1"/>
</dbReference>
<dbReference type="RefSeq" id="WP_237966531.1">
    <property type="nucleotide sequence ID" value="NZ_JAKNHQ010000004.1"/>
</dbReference>
<dbReference type="EMBL" id="JAKNHQ010000004">
    <property type="protein sequence ID" value="MCG4610157.1"/>
    <property type="molecule type" value="Genomic_DNA"/>
</dbReference>
<keyword evidence="15" id="KW-1185">Reference proteome</keyword>
<dbReference type="InterPro" id="IPR044143">
    <property type="entry name" value="GlgB_N_E_set_prok"/>
</dbReference>
<accession>A0ABS9MH76</accession>
<comment type="function">
    <text evidence="2">Catalyzes the formation of the alpha-1,6-glucosidic linkages in glycogen by scission of a 1,4-alpha-linked oligosaccharide from growing alpha-1,4-glucan chains and the subsequent attachment of the oligosaccharide to the alpha-1,6 position.</text>
</comment>
<dbReference type="InterPro" id="IPR013783">
    <property type="entry name" value="Ig-like_fold"/>
</dbReference>
<evidence type="ECO:0000256" key="2">
    <source>
        <dbReference type="ARBA" id="ARBA00002953"/>
    </source>
</evidence>
<gene>
    <name evidence="14" type="primary">glgB</name>
    <name evidence="14" type="ORF">L0P57_04300</name>
</gene>
<reference evidence="14 15" key="1">
    <citation type="submission" date="2022-01" db="EMBL/GenBank/DDBJ databases">
        <title>Collection of gut derived symbiotic bacterial strains cultured from healthy donors.</title>
        <authorList>
            <person name="Lin H."/>
            <person name="Kohout C."/>
            <person name="Waligurski E."/>
            <person name="Pamer E.G."/>
        </authorList>
    </citation>
    <scope>NUCLEOTIDE SEQUENCE [LARGE SCALE GENOMIC DNA]</scope>
    <source>
        <strain evidence="14 15">DFI.7.58</strain>
    </source>
</reference>
<dbReference type="InterPro" id="IPR013780">
    <property type="entry name" value="Glyco_hydro_b"/>
</dbReference>
<dbReference type="SUPFAM" id="SSF51011">
    <property type="entry name" value="Glycosyl hydrolase domain"/>
    <property type="match status" value="1"/>
</dbReference>
<organism evidence="14 15">
    <name type="scientific">Anaeromassilibacillus senegalensis</name>
    <dbReference type="NCBI Taxonomy" id="1673717"/>
    <lineage>
        <taxon>Bacteria</taxon>
        <taxon>Bacillati</taxon>
        <taxon>Bacillota</taxon>
        <taxon>Clostridia</taxon>
        <taxon>Eubacteriales</taxon>
        <taxon>Acutalibacteraceae</taxon>
        <taxon>Anaeromassilibacillus</taxon>
    </lineage>
</organism>
<keyword evidence="8" id="KW-0808">Transferase</keyword>
<dbReference type="SUPFAM" id="SSF51445">
    <property type="entry name" value="(Trans)glycosidases"/>
    <property type="match status" value="1"/>
</dbReference>
<dbReference type="InterPro" id="IPR014756">
    <property type="entry name" value="Ig_E-set"/>
</dbReference>
<evidence type="ECO:0000256" key="3">
    <source>
        <dbReference type="ARBA" id="ARBA00004964"/>
    </source>
</evidence>
<dbReference type="InterPro" id="IPR037439">
    <property type="entry name" value="Branching_enzy"/>
</dbReference>
<comment type="catalytic activity">
    <reaction evidence="1">
        <text>Transfers a segment of a (1-&gt;4)-alpha-D-glucan chain to a primary hydroxy group in a similar glucan chain.</text>
        <dbReference type="EC" id="2.4.1.18"/>
    </reaction>
</comment>
<evidence type="ECO:0000313" key="14">
    <source>
        <dbReference type="EMBL" id="MCG4610157.1"/>
    </source>
</evidence>
<keyword evidence="7" id="KW-0328">Glycosyltransferase</keyword>
<evidence type="ECO:0000256" key="6">
    <source>
        <dbReference type="ARBA" id="ARBA00022600"/>
    </source>
</evidence>
<comment type="pathway">
    <text evidence="3">Glycan biosynthesis; glycogen biosynthesis.</text>
</comment>
<evidence type="ECO:0000256" key="10">
    <source>
        <dbReference type="ARBA" id="ARBA00023277"/>
    </source>
</evidence>
<dbReference type="NCBIfam" id="TIGR01515">
    <property type="entry name" value="branching_enzym"/>
    <property type="match status" value="1"/>
</dbReference>
<evidence type="ECO:0000259" key="13">
    <source>
        <dbReference type="SMART" id="SM00642"/>
    </source>
</evidence>
<dbReference type="InterPro" id="IPR004193">
    <property type="entry name" value="Glyco_hydro_13_N"/>
</dbReference>
<dbReference type="CDD" id="cd02855">
    <property type="entry name" value="E_set_GBE_prok_N"/>
    <property type="match status" value="1"/>
</dbReference>
<name>A0ABS9MH76_9FIRM</name>
<dbReference type="Gene3D" id="2.60.40.10">
    <property type="entry name" value="Immunoglobulins"/>
    <property type="match status" value="1"/>
</dbReference>
<dbReference type="PANTHER" id="PTHR43651:SF3">
    <property type="entry name" value="1,4-ALPHA-GLUCAN-BRANCHING ENZYME"/>
    <property type="match status" value="1"/>
</dbReference>
<evidence type="ECO:0000256" key="11">
    <source>
        <dbReference type="NCBIfam" id="TIGR01515"/>
    </source>
</evidence>
<evidence type="ECO:0000256" key="1">
    <source>
        <dbReference type="ARBA" id="ARBA00000826"/>
    </source>
</evidence>
<comment type="caution">
    <text evidence="14">The sequence shown here is derived from an EMBL/GenBank/DDBJ whole genome shotgun (WGS) entry which is preliminary data.</text>
</comment>
<dbReference type="PANTHER" id="PTHR43651">
    <property type="entry name" value="1,4-ALPHA-GLUCAN-BRANCHING ENZYME"/>
    <property type="match status" value="1"/>
</dbReference>
<dbReference type="Pfam" id="PF02922">
    <property type="entry name" value="CBM_48"/>
    <property type="match status" value="1"/>
</dbReference>
<evidence type="ECO:0000256" key="12">
    <source>
        <dbReference type="SAM" id="MobiDB-lite"/>
    </source>
</evidence>
<dbReference type="Pfam" id="PF02806">
    <property type="entry name" value="Alpha-amylase_C"/>
    <property type="match status" value="1"/>
</dbReference>
<dbReference type="InterPro" id="IPR006048">
    <property type="entry name" value="A-amylase/branching_C"/>
</dbReference>
<proteinExistence type="inferred from homology"/>
<dbReference type="SUPFAM" id="SSF81296">
    <property type="entry name" value="E set domains"/>
    <property type="match status" value="1"/>
</dbReference>
<dbReference type="NCBIfam" id="NF008967">
    <property type="entry name" value="PRK12313.1"/>
    <property type="match status" value="1"/>
</dbReference>
<dbReference type="EC" id="2.4.1.18" evidence="5 11"/>
<evidence type="ECO:0000256" key="7">
    <source>
        <dbReference type="ARBA" id="ARBA00022676"/>
    </source>
</evidence>
<dbReference type="SMART" id="SM00642">
    <property type="entry name" value="Aamy"/>
    <property type="match status" value="1"/>
</dbReference>
<evidence type="ECO:0000256" key="5">
    <source>
        <dbReference type="ARBA" id="ARBA00012541"/>
    </source>
</evidence>
<dbReference type="InterPro" id="IPR006407">
    <property type="entry name" value="GlgB"/>
</dbReference>